<evidence type="ECO:0000313" key="3">
    <source>
        <dbReference type="Proteomes" id="UP000447833"/>
    </source>
</evidence>
<evidence type="ECO:0000259" key="1">
    <source>
        <dbReference type="SMART" id="SM00849"/>
    </source>
</evidence>
<reference evidence="2 3" key="1">
    <citation type="submission" date="2019-11" db="EMBL/GenBank/DDBJ databases">
        <title>Genome sequences of 17 halophilic strains isolated from different environments.</title>
        <authorList>
            <person name="Furrow R.E."/>
        </authorList>
    </citation>
    <scope>NUCLEOTIDE SEQUENCE [LARGE SCALE GENOMIC DNA]</scope>
    <source>
        <strain evidence="2 3">22506_14_FS</strain>
    </source>
</reference>
<organism evidence="2 3">
    <name type="scientific">Guptibacillus hwajinpoensis</name>
    <dbReference type="NCBI Taxonomy" id="208199"/>
    <lineage>
        <taxon>Bacteria</taxon>
        <taxon>Bacillati</taxon>
        <taxon>Bacillota</taxon>
        <taxon>Bacilli</taxon>
        <taxon>Bacillales</taxon>
        <taxon>Guptibacillaceae</taxon>
        <taxon>Guptibacillus</taxon>
    </lineage>
</organism>
<dbReference type="InterPro" id="IPR036866">
    <property type="entry name" value="RibonucZ/Hydroxyglut_hydro"/>
</dbReference>
<dbReference type="InterPro" id="IPR037482">
    <property type="entry name" value="ST1585_MBL-fold"/>
</dbReference>
<keyword evidence="2" id="KW-0378">Hydrolase</keyword>
<dbReference type="Pfam" id="PF00753">
    <property type="entry name" value="Lactamase_B"/>
    <property type="match status" value="1"/>
</dbReference>
<dbReference type="AlphaFoldDB" id="A0A845EZU6"/>
<dbReference type="EMBL" id="WMEY01000003">
    <property type="protein sequence ID" value="MYL64093.1"/>
    <property type="molecule type" value="Genomic_DNA"/>
</dbReference>
<name>A0A845EZU6_9BACL</name>
<dbReference type="PANTHER" id="PTHR42951">
    <property type="entry name" value="METALLO-BETA-LACTAMASE DOMAIN-CONTAINING"/>
    <property type="match status" value="1"/>
</dbReference>
<dbReference type="CDD" id="cd07726">
    <property type="entry name" value="ST1585-like_MBL-fold"/>
    <property type="match status" value="1"/>
</dbReference>
<dbReference type="RefSeq" id="WP_160919540.1">
    <property type="nucleotide sequence ID" value="NZ_WMEY01000003.1"/>
</dbReference>
<feature type="domain" description="Metallo-beta-lactamase" evidence="1">
    <location>
        <begin position="24"/>
        <end position="225"/>
    </location>
</feature>
<dbReference type="SMART" id="SM00849">
    <property type="entry name" value="Lactamase_B"/>
    <property type="match status" value="1"/>
</dbReference>
<gene>
    <name evidence="2" type="ORF">GLW07_12095</name>
</gene>
<dbReference type="SUPFAM" id="SSF56281">
    <property type="entry name" value="Metallo-hydrolase/oxidoreductase"/>
    <property type="match status" value="1"/>
</dbReference>
<sequence length="317" mass="35879">MKLPKRIAEDLSLIDLYDLSLEQRTGCYVLHEEELTVIETSASPSISYLINGLENLHIDLNEVRHIIVTHIHLDHAGGAGLLLKKCPNARILVHSKGARHLENPTRLIEGAKAVYGKRFKELFEPILPIPEDRIVTMKDYEKMKIGMNRTLTFIDTPGHAKHHFSIHDSKTNGIFVGDTVGVYYPQLDTELYLPSTSPNQFDPDDMLASADKIKSFHPSLIYFGHYGQSNNPDEVIRQLTTWLSVFLRITEEVTSQDQKNDDRSEHLFKALLSNVQGALFKQGVPLDHPVYQYIKMDLHVSALGLLDYADRKKVGAT</sequence>
<protein>
    <submittedName>
        <fullName evidence="2">MBL fold metallo-hydrolase</fullName>
    </submittedName>
</protein>
<dbReference type="PANTHER" id="PTHR42951:SF22">
    <property type="entry name" value="METALLO BETA-LACTAMASE SUPERFAMILY LIPOPROTEIN"/>
    <property type="match status" value="1"/>
</dbReference>
<accession>A0A845EZU6</accession>
<dbReference type="Proteomes" id="UP000447833">
    <property type="component" value="Unassembled WGS sequence"/>
</dbReference>
<dbReference type="InterPro" id="IPR050855">
    <property type="entry name" value="NDM-1-like"/>
</dbReference>
<dbReference type="Gene3D" id="3.60.15.10">
    <property type="entry name" value="Ribonuclease Z/Hydroxyacylglutathione hydrolase-like"/>
    <property type="match status" value="1"/>
</dbReference>
<proteinExistence type="predicted"/>
<comment type="caution">
    <text evidence="2">The sequence shown here is derived from an EMBL/GenBank/DDBJ whole genome shotgun (WGS) entry which is preliminary data.</text>
</comment>
<evidence type="ECO:0000313" key="2">
    <source>
        <dbReference type="EMBL" id="MYL64093.1"/>
    </source>
</evidence>
<dbReference type="InterPro" id="IPR001279">
    <property type="entry name" value="Metallo-B-lactamas"/>
</dbReference>
<dbReference type="GO" id="GO:0016787">
    <property type="term" value="F:hydrolase activity"/>
    <property type="evidence" value="ECO:0007669"/>
    <property type="project" value="UniProtKB-KW"/>
</dbReference>